<evidence type="ECO:0000313" key="3">
    <source>
        <dbReference type="Proteomes" id="UP000242146"/>
    </source>
</evidence>
<feature type="region of interest" description="Disordered" evidence="1">
    <location>
        <begin position="231"/>
        <end position="271"/>
    </location>
</feature>
<reference evidence="2 3" key="1">
    <citation type="submission" date="2016-07" db="EMBL/GenBank/DDBJ databases">
        <title>Pervasive Adenine N6-methylation of Active Genes in Fungi.</title>
        <authorList>
            <consortium name="DOE Joint Genome Institute"/>
            <person name="Mondo S.J."/>
            <person name="Dannebaum R.O."/>
            <person name="Kuo R.C."/>
            <person name="Labutti K."/>
            <person name="Haridas S."/>
            <person name="Kuo A."/>
            <person name="Salamov A."/>
            <person name="Ahrendt S.R."/>
            <person name="Lipzen A."/>
            <person name="Sullivan W."/>
            <person name="Andreopoulos W.B."/>
            <person name="Clum A."/>
            <person name="Lindquist E."/>
            <person name="Daum C."/>
            <person name="Ramamoorthy G.K."/>
            <person name="Gryganskyi A."/>
            <person name="Culley D."/>
            <person name="Magnuson J.K."/>
            <person name="James T.Y."/>
            <person name="O'Malley M.A."/>
            <person name="Stajich J.E."/>
            <person name="Spatafora J.W."/>
            <person name="Visel A."/>
            <person name="Grigoriev I.V."/>
        </authorList>
    </citation>
    <scope>NUCLEOTIDE SEQUENCE [LARGE SCALE GENOMIC DNA]</scope>
    <source>
        <strain evidence="2 3">NRRL 3301</strain>
    </source>
</reference>
<dbReference type="EMBL" id="MCGT01000001">
    <property type="protein sequence ID" value="ORX63171.1"/>
    <property type="molecule type" value="Genomic_DNA"/>
</dbReference>
<evidence type="ECO:0000313" key="2">
    <source>
        <dbReference type="EMBL" id="ORX63171.1"/>
    </source>
</evidence>
<gene>
    <name evidence="2" type="ORF">DM01DRAFT_1379693</name>
</gene>
<proteinExistence type="predicted"/>
<accession>A0A1X2GYK8</accession>
<comment type="caution">
    <text evidence="2">The sequence shown here is derived from an EMBL/GenBank/DDBJ whole genome shotgun (WGS) entry which is preliminary data.</text>
</comment>
<name>A0A1X2GYK8_9FUNG</name>
<organism evidence="2 3">
    <name type="scientific">Hesseltinella vesiculosa</name>
    <dbReference type="NCBI Taxonomy" id="101127"/>
    <lineage>
        <taxon>Eukaryota</taxon>
        <taxon>Fungi</taxon>
        <taxon>Fungi incertae sedis</taxon>
        <taxon>Mucoromycota</taxon>
        <taxon>Mucoromycotina</taxon>
        <taxon>Mucoromycetes</taxon>
        <taxon>Mucorales</taxon>
        <taxon>Cunninghamellaceae</taxon>
        <taxon>Hesseltinella</taxon>
    </lineage>
</organism>
<dbReference type="STRING" id="101127.A0A1X2GYK8"/>
<keyword evidence="3" id="KW-1185">Reference proteome</keyword>
<sequence>MVSKKKRTAHRSMDDDQRQQFLRDMDHTRDQLMRFKTEMDGLAMQMNDMSQNLYASKDRVCAIEKDILTTQEDNVNLQVLLERAVKRQKETDQIATQRLRHLHTNLSLIAHDNNKLQHRITSLEHLQKEHDGSVYDMVSRIQEYMTMLDNAQDTLYTMKHPSAPIETLTVSLQDLAMFDSRRTSAATHHSTLSSTSTVVAEDATFSPPKPPPTPVVKPVLTSAAHPQIVHKRASFPTRLPASPPPDLRAHDRNPSSSSTSSQASGLLLLLE</sequence>
<dbReference type="OrthoDB" id="2277387at2759"/>
<feature type="compositionally biased region" description="Low complexity" evidence="1">
    <location>
        <begin position="255"/>
        <end position="271"/>
    </location>
</feature>
<evidence type="ECO:0000256" key="1">
    <source>
        <dbReference type="SAM" id="MobiDB-lite"/>
    </source>
</evidence>
<feature type="region of interest" description="Disordered" evidence="1">
    <location>
        <begin position="185"/>
        <end position="218"/>
    </location>
</feature>
<dbReference type="Proteomes" id="UP000242146">
    <property type="component" value="Unassembled WGS sequence"/>
</dbReference>
<protein>
    <submittedName>
        <fullName evidence="2">Uncharacterized protein</fullName>
    </submittedName>
</protein>
<dbReference type="AlphaFoldDB" id="A0A1X2GYK8"/>
<feature type="compositionally biased region" description="Low complexity" evidence="1">
    <location>
        <begin position="185"/>
        <end position="197"/>
    </location>
</feature>